<dbReference type="EMBL" id="VICE01000071">
    <property type="protein sequence ID" value="TQD45684.1"/>
    <property type="molecule type" value="Genomic_DNA"/>
</dbReference>
<sequence length="264" mass="29053">MCFLDQAAKDAWAAERGCMFAEPGDNDACTVTAGMLAEVWPNADADLLQAFADQLDGNLVEYNLDTPERLSHFFAQVREETGPRLRLRENMNYTAAALKATFSYFARNPDEADRYGRLQDANGNVTQAADQEAIANRAYADRIGNGDIASGDGWAFRGGGLLQTTGRDNYQSLQDAYEASSGDDSIDFMENPDLLGEPEYALASAAHYWTQNNLHLAADAGTDGAHVDAITRVINRHTSSYGDRRDHFDAIWRDDVFADVDCET</sequence>
<reference evidence="1 2" key="1">
    <citation type="submission" date="2019-06" db="EMBL/GenBank/DDBJ databases">
        <title>Lysobacter alkalisoli sp. nov. isolated from saline soil.</title>
        <authorList>
            <person name="Sun J.-Q."/>
            <person name="Xu L."/>
        </authorList>
    </citation>
    <scope>NUCLEOTIDE SEQUENCE [LARGE SCALE GENOMIC DNA]</scope>
    <source>
        <strain evidence="1 2">JCM 31130</strain>
    </source>
</reference>
<proteinExistence type="predicted"/>
<dbReference type="SUPFAM" id="SSF53955">
    <property type="entry name" value="Lysozyme-like"/>
    <property type="match status" value="1"/>
</dbReference>
<gene>
    <name evidence="1" type="ORF">FKV25_07595</name>
</gene>
<dbReference type="PANTHER" id="PTHR34408:SF1">
    <property type="entry name" value="GLYCOSYL HYDROLASE FAMILY 19 DOMAIN-CONTAINING PROTEIN HI_1415"/>
    <property type="match status" value="1"/>
</dbReference>
<dbReference type="RefSeq" id="WP_141518190.1">
    <property type="nucleotide sequence ID" value="NZ_VICE01000071.1"/>
</dbReference>
<evidence type="ECO:0000313" key="1">
    <source>
        <dbReference type="EMBL" id="TQD45684.1"/>
    </source>
</evidence>
<dbReference type="Proteomes" id="UP000318212">
    <property type="component" value="Unassembled WGS sequence"/>
</dbReference>
<evidence type="ECO:0008006" key="3">
    <source>
        <dbReference type="Google" id="ProtNLM"/>
    </source>
</evidence>
<name>A0A508AAY6_9GAMM</name>
<organism evidence="1 2">
    <name type="scientific">Marilutibacter aestuarii</name>
    <dbReference type="NCBI Taxonomy" id="1706195"/>
    <lineage>
        <taxon>Bacteria</taxon>
        <taxon>Pseudomonadati</taxon>
        <taxon>Pseudomonadota</taxon>
        <taxon>Gammaproteobacteria</taxon>
        <taxon>Lysobacterales</taxon>
        <taxon>Lysobacteraceae</taxon>
        <taxon>Marilutibacter</taxon>
    </lineage>
</organism>
<evidence type="ECO:0000313" key="2">
    <source>
        <dbReference type="Proteomes" id="UP000318212"/>
    </source>
</evidence>
<dbReference type="InterPro" id="IPR052354">
    <property type="entry name" value="Cell_Wall_Dynamics_Protein"/>
</dbReference>
<protein>
    <recommendedName>
        <fullName evidence="3">Glycoside hydrolase family 19 protein</fullName>
    </recommendedName>
</protein>
<keyword evidence="2" id="KW-1185">Reference proteome</keyword>
<dbReference type="PANTHER" id="PTHR34408">
    <property type="entry name" value="FAMILY PROTEIN, PUTATIVE-RELATED"/>
    <property type="match status" value="1"/>
</dbReference>
<dbReference type="InterPro" id="IPR023346">
    <property type="entry name" value="Lysozyme-like_dom_sf"/>
</dbReference>
<accession>A0A508AAY6</accession>
<dbReference type="AlphaFoldDB" id="A0A508AAY6"/>
<dbReference type="OrthoDB" id="1491023at2"/>
<dbReference type="Gene3D" id="1.10.530.10">
    <property type="match status" value="1"/>
</dbReference>
<comment type="caution">
    <text evidence="1">The sequence shown here is derived from an EMBL/GenBank/DDBJ whole genome shotgun (WGS) entry which is preliminary data.</text>
</comment>